<keyword evidence="10 33" id="KW-0274">FAD</keyword>
<keyword evidence="13" id="KW-1133">Transmembrane helix</keyword>
<keyword evidence="6" id="KW-0597">Phosphoprotein</keyword>
<dbReference type="PRINTS" id="PR01125">
    <property type="entry name" value="FMOXYGENASE5"/>
</dbReference>
<reference evidence="36" key="1">
    <citation type="submission" date="2012-12" db="EMBL/GenBank/DDBJ databases">
        <authorList>
            <person name="Hellsten U."/>
            <person name="Grimwood J."/>
            <person name="Chapman J.A."/>
            <person name="Shapiro H."/>
            <person name="Aerts A."/>
            <person name="Otillar R.P."/>
            <person name="Terry A.Y."/>
            <person name="Boore J.L."/>
            <person name="Simakov O."/>
            <person name="Marletaz F."/>
            <person name="Cho S.-J."/>
            <person name="Edsinger-Gonzales E."/>
            <person name="Havlak P."/>
            <person name="Kuo D.-H."/>
            <person name="Larsson T."/>
            <person name="Lv J."/>
            <person name="Arendt D."/>
            <person name="Savage R."/>
            <person name="Osoegawa K."/>
            <person name="de Jong P."/>
            <person name="Lindberg D.R."/>
            <person name="Seaver E.C."/>
            <person name="Weisblat D.A."/>
            <person name="Putnam N.H."/>
            <person name="Grigoriev I.V."/>
            <person name="Rokhsar D.S."/>
        </authorList>
    </citation>
    <scope>NUCLEOTIDE SEQUENCE</scope>
    <source>
        <strain evidence="36">I ESC-2004</strain>
    </source>
</reference>
<comment type="subcellular location">
    <subcellularLocation>
        <location evidence="2">Endoplasmic reticulum membrane</location>
        <topology evidence="2">Single-pass membrane protein</topology>
    </subcellularLocation>
    <subcellularLocation>
        <location evidence="3">Microsome membrane</location>
    </subcellularLocation>
</comment>
<keyword evidence="12 33" id="KW-0521">NADP</keyword>
<evidence type="ECO:0000256" key="11">
    <source>
        <dbReference type="ARBA" id="ARBA00022848"/>
    </source>
</evidence>
<dbReference type="InterPro" id="IPR000960">
    <property type="entry name" value="Flavin_mOase"/>
</dbReference>
<evidence type="ECO:0000256" key="6">
    <source>
        <dbReference type="ARBA" id="ARBA00022553"/>
    </source>
</evidence>
<keyword evidence="5" id="KW-0488">Methylation</keyword>
<evidence type="ECO:0000256" key="19">
    <source>
        <dbReference type="ARBA" id="ARBA00045957"/>
    </source>
</evidence>
<evidence type="ECO:0000256" key="32">
    <source>
        <dbReference type="ARBA" id="ARBA00049475"/>
    </source>
</evidence>
<keyword evidence="17 33" id="KW-0472">Membrane</keyword>
<dbReference type="PRINTS" id="PR00370">
    <property type="entry name" value="FMOXYGENASE"/>
</dbReference>
<comment type="catalytic activity">
    <reaction evidence="31">
        <text>N,N-dimethylaniline + NADPH + O2 + H(+) = N,N-dimethylaniline N-oxide + NADP(+) + H2O</text>
        <dbReference type="Rhea" id="RHEA:24468"/>
        <dbReference type="ChEBI" id="CHEBI:15377"/>
        <dbReference type="ChEBI" id="CHEBI:15378"/>
        <dbReference type="ChEBI" id="CHEBI:15379"/>
        <dbReference type="ChEBI" id="CHEBI:16269"/>
        <dbReference type="ChEBI" id="CHEBI:17735"/>
        <dbReference type="ChEBI" id="CHEBI:57783"/>
        <dbReference type="ChEBI" id="CHEBI:58349"/>
        <dbReference type="EC" id="1.14.13.8"/>
    </reaction>
    <physiologicalReaction direction="left-to-right" evidence="31">
        <dbReference type="Rhea" id="RHEA:24469"/>
    </physiologicalReaction>
</comment>
<comment type="catalytic activity">
    <reaction evidence="20">
        <text>hypotaurine + NADH + O2 + H(+) = taurine + NAD(+) + H2O</text>
        <dbReference type="Rhea" id="RHEA:74111"/>
        <dbReference type="ChEBI" id="CHEBI:15377"/>
        <dbReference type="ChEBI" id="CHEBI:15378"/>
        <dbReference type="ChEBI" id="CHEBI:15379"/>
        <dbReference type="ChEBI" id="CHEBI:57540"/>
        <dbReference type="ChEBI" id="CHEBI:57853"/>
        <dbReference type="ChEBI" id="CHEBI:57945"/>
        <dbReference type="ChEBI" id="CHEBI:507393"/>
        <dbReference type="EC" id="1.14.13.8"/>
    </reaction>
    <physiologicalReaction direction="left-to-right" evidence="20">
        <dbReference type="Rhea" id="RHEA:74112"/>
    </physiologicalReaction>
</comment>
<evidence type="ECO:0000256" key="9">
    <source>
        <dbReference type="ARBA" id="ARBA00022824"/>
    </source>
</evidence>
<comment type="catalytic activity">
    <reaction evidence="21">
        <text>hexan-3-one + NADPH + O2 + H(+) = propyl propanoate + NADP(+) + H2O</text>
        <dbReference type="Rhea" id="RHEA:54848"/>
        <dbReference type="ChEBI" id="CHEBI:15377"/>
        <dbReference type="ChEBI" id="CHEBI:15378"/>
        <dbReference type="ChEBI" id="CHEBI:15379"/>
        <dbReference type="ChEBI" id="CHEBI:57783"/>
        <dbReference type="ChEBI" id="CHEBI:58349"/>
        <dbReference type="ChEBI" id="CHEBI:89828"/>
        <dbReference type="ChEBI" id="CHEBI:89891"/>
    </reaction>
    <physiologicalReaction direction="left-to-right" evidence="21">
        <dbReference type="Rhea" id="RHEA:54849"/>
    </physiologicalReaction>
</comment>
<keyword evidence="14 33" id="KW-0560">Oxidoreductase</keyword>
<evidence type="ECO:0000256" key="20">
    <source>
        <dbReference type="ARBA" id="ARBA00047338"/>
    </source>
</evidence>
<dbReference type="InterPro" id="IPR020946">
    <property type="entry name" value="Flavin_mOase-like"/>
</dbReference>
<dbReference type="SUPFAM" id="SSF51905">
    <property type="entry name" value="FAD/NAD(P)-binding domain"/>
    <property type="match status" value="2"/>
</dbReference>
<comment type="catalytic activity">
    <reaction evidence="28">
        <text>octan-3-one + NADPH + O2 + H(+) = ethyl hexanoate + NADP(+) + H2O</text>
        <dbReference type="Rhea" id="RHEA:54856"/>
        <dbReference type="ChEBI" id="CHEBI:15377"/>
        <dbReference type="ChEBI" id="CHEBI:15378"/>
        <dbReference type="ChEBI" id="CHEBI:15379"/>
        <dbReference type="ChEBI" id="CHEBI:57783"/>
        <dbReference type="ChEBI" id="CHEBI:58349"/>
        <dbReference type="ChEBI" id="CHEBI:80946"/>
        <dbReference type="ChEBI" id="CHEBI:86055"/>
    </reaction>
    <physiologicalReaction direction="left-to-right" evidence="28">
        <dbReference type="Rhea" id="RHEA:54857"/>
    </physiologicalReaction>
</comment>
<dbReference type="Gene3D" id="3.50.50.60">
    <property type="entry name" value="FAD/NAD(P)-binding domain"/>
    <property type="match status" value="1"/>
</dbReference>
<dbReference type="EnsemblMetazoa" id="CapteT172206">
    <property type="protein sequence ID" value="CapteP172206"/>
    <property type="gene ID" value="CapteG172206"/>
</dbReference>
<dbReference type="OMA" id="WHYDPIP"/>
<evidence type="ECO:0000256" key="1">
    <source>
        <dbReference type="ARBA" id="ARBA00001974"/>
    </source>
</evidence>
<protein>
    <recommendedName>
        <fullName evidence="34">Flavin-containing monooxygenase</fullName>
        <ecNumber evidence="34">1.-.-.-</ecNumber>
    </recommendedName>
</protein>
<dbReference type="GO" id="GO:0050661">
    <property type="term" value="F:NADP binding"/>
    <property type="evidence" value="ECO:0007669"/>
    <property type="project" value="InterPro"/>
</dbReference>
<comment type="catalytic activity">
    <reaction evidence="22">
        <text>heptan-2-one + NADPH + O2 + H(+) = pentyl acetate + NADP(+) + H2O</text>
        <dbReference type="Rhea" id="RHEA:54836"/>
        <dbReference type="ChEBI" id="CHEBI:5672"/>
        <dbReference type="ChEBI" id="CHEBI:15377"/>
        <dbReference type="ChEBI" id="CHEBI:15378"/>
        <dbReference type="ChEBI" id="CHEBI:15379"/>
        <dbReference type="ChEBI" id="CHEBI:57783"/>
        <dbReference type="ChEBI" id="CHEBI:58349"/>
        <dbReference type="ChEBI" id="CHEBI:87362"/>
    </reaction>
    <physiologicalReaction direction="left-to-right" evidence="22">
        <dbReference type="Rhea" id="RHEA:54837"/>
    </physiologicalReaction>
</comment>
<dbReference type="GO" id="GO:0034899">
    <property type="term" value="F:trimethylamine monooxygenase activity"/>
    <property type="evidence" value="ECO:0007669"/>
    <property type="project" value="UniProtKB-EC"/>
</dbReference>
<keyword evidence="7 33" id="KW-0285">Flavoprotein</keyword>
<comment type="catalytic activity">
    <reaction evidence="23">
        <text>sulcatone + NADPH + O2 + H(+) = 4-methylpent-3-en-1-yl acetate + NADP(+) + H2O</text>
        <dbReference type="Rhea" id="RHEA:54864"/>
        <dbReference type="ChEBI" id="CHEBI:15377"/>
        <dbReference type="ChEBI" id="CHEBI:15378"/>
        <dbReference type="ChEBI" id="CHEBI:15379"/>
        <dbReference type="ChEBI" id="CHEBI:16310"/>
        <dbReference type="ChEBI" id="CHEBI:57783"/>
        <dbReference type="ChEBI" id="CHEBI:58349"/>
        <dbReference type="ChEBI" id="CHEBI:138373"/>
    </reaction>
    <physiologicalReaction direction="left-to-right" evidence="23">
        <dbReference type="Rhea" id="RHEA:54865"/>
    </physiologicalReaction>
</comment>
<dbReference type="FunFam" id="3.50.50.60:FF:000159">
    <property type="entry name" value="Dimethylaniline monooxygenase [N-oxide-forming]"/>
    <property type="match status" value="1"/>
</dbReference>
<comment type="catalytic activity">
    <reaction evidence="25">
        <text>hexan-3-one + NADPH + O2 + H(+) = ethyl butanoate + NADP(+) + H2O</text>
        <dbReference type="Rhea" id="RHEA:54844"/>
        <dbReference type="ChEBI" id="CHEBI:15377"/>
        <dbReference type="ChEBI" id="CHEBI:15378"/>
        <dbReference type="ChEBI" id="CHEBI:15379"/>
        <dbReference type="ChEBI" id="CHEBI:57783"/>
        <dbReference type="ChEBI" id="CHEBI:58349"/>
        <dbReference type="ChEBI" id="CHEBI:88764"/>
        <dbReference type="ChEBI" id="CHEBI:89891"/>
    </reaction>
    <physiologicalReaction direction="left-to-right" evidence="25">
        <dbReference type="Rhea" id="RHEA:54845"/>
    </physiologicalReaction>
</comment>
<evidence type="ECO:0000256" key="30">
    <source>
        <dbReference type="ARBA" id="ARBA00048990"/>
    </source>
</evidence>
<comment type="catalytic activity">
    <reaction evidence="30">
        <text>heptan-4-one + NADPH + O2 + H(+) = propyl butanoate + NADP(+) + H2O</text>
        <dbReference type="Rhea" id="RHEA:54852"/>
        <dbReference type="ChEBI" id="CHEBI:15377"/>
        <dbReference type="ChEBI" id="CHEBI:15378"/>
        <dbReference type="ChEBI" id="CHEBI:15379"/>
        <dbReference type="ChEBI" id="CHEBI:57783"/>
        <dbReference type="ChEBI" id="CHEBI:58349"/>
        <dbReference type="ChEBI" id="CHEBI:89484"/>
        <dbReference type="ChEBI" id="CHEBI:89719"/>
    </reaction>
    <physiologicalReaction direction="left-to-right" evidence="30">
        <dbReference type="Rhea" id="RHEA:54853"/>
    </physiologicalReaction>
</comment>
<dbReference type="GO" id="GO:0050660">
    <property type="term" value="F:flavin adenine dinucleotide binding"/>
    <property type="evidence" value="ECO:0007669"/>
    <property type="project" value="InterPro"/>
</dbReference>
<dbReference type="Proteomes" id="UP000014760">
    <property type="component" value="Unassembled WGS sequence"/>
</dbReference>
<dbReference type="InterPro" id="IPR050346">
    <property type="entry name" value="FMO-like"/>
</dbReference>
<evidence type="ECO:0000256" key="10">
    <source>
        <dbReference type="ARBA" id="ARBA00022827"/>
    </source>
</evidence>
<accession>X1ZCN3</accession>
<evidence type="ECO:0000256" key="27">
    <source>
        <dbReference type="ARBA" id="ARBA00048088"/>
    </source>
</evidence>
<keyword evidence="36" id="KW-1185">Reference proteome</keyword>
<dbReference type="InterPro" id="IPR036188">
    <property type="entry name" value="FAD/NAD-bd_sf"/>
</dbReference>
<evidence type="ECO:0000256" key="28">
    <source>
        <dbReference type="ARBA" id="ARBA00048459"/>
    </source>
</evidence>
<dbReference type="PANTHER" id="PTHR23023">
    <property type="entry name" value="DIMETHYLANILINE MONOOXYGENASE"/>
    <property type="match status" value="1"/>
</dbReference>
<evidence type="ECO:0000256" key="18">
    <source>
        <dbReference type="ARBA" id="ARBA00045722"/>
    </source>
</evidence>
<evidence type="ECO:0000256" key="8">
    <source>
        <dbReference type="ARBA" id="ARBA00022692"/>
    </source>
</evidence>
<keyword evidence="16" id="KW-0443">Lipid metabolism</keyword>
<evidence type="ECO:0000256" key="13">
    <source>
        <dbReference type="ARBA" id="ARBA00022989"/>
    </source>
</evidence>
<dbReference type="GO" id="GO:0005789">
    <property type="term" value="C:endoplasmic reticulum membrane"/>
    <property type="evidence" value="ECO:0007669"/>
    <property type="project" value="UniProtKB-SubCell"/>
</dbReference>
<dbReference type="HOGENOM" id="CLU_006909_8_2_1"/>
<reference evidence="36" key="2">
    <citation type="journal article" date="2013" name="Nature">
        <title>Insights into bilaterian evolution from three spiralian genomes.</title>
        <authorList>
            <person name="Simakov O."/>
            <person name="Marletaz F."/>
            <person name="Cho S.J."/>
            <person name="Edsinger-Gonzales E."/>
            <person name="Havlak P."/>
            <person name="Hellsten U."/>
            <person name="Kuo D.H."/>
            <person name="Larsson T."/>
            <person name="Lv J."/>
            <person name="Arendt D."/>
            <person name="Savage R."/>
            <person name="Osoegawa K."/>
            <person name="de Jong P."/>
            <person name="Grimwood J."/>
            <person name="Chapman J.A."/>
            <person name="Shapiro H."/>
            <person name="Aerts A."/>
            <person name="Otillar R.P."/>
            <person name="Terry A.Y."/>
            <person name="Boore J.L."/>
            <person name="Grigoriev I.V."/>
            <person name="Lindberg D.R."/>
            <person name="Seaver E.C."/>
            <person name="Weisblat D.A."/>
            <person name="Putnam N.H."/>
            <person name="Rokhsar D.S."/>
        </authorList>
    </citation>
    <scope>NUCLEOTIDE SEQUENCE</scope>
    <source>
        <strain evidence="36">I ESC-2004</strain>
    </source>
</reference>
<comment type="catalytic activity">
    <reaction evidence="29">
        <text>(2E)-geranial + NADPH + O2 + H(+) = (1E)-2,6-dimethylhepta-1,5-dien-1-yl formate + NADP(+) + H2O</text>
        <dbReference type="Rhea" id="RHEA:54860"/>
        <dbReference type="ChEBI" id="CHEBI:15377"/>
        <dbReference type="ChEBI" id="CHEBI:15378"/>
        <dbReference type="ChEBI" id="CHEBI:15379"/>
        <dbReference type="ChEBI" id="CHEBI:16980"/>
        <dbReference type="ChEBI" id="CHEBI:57783"/>
        <dbReference type="ChEBI" id="CHEBI:58349"/>
        <dbReference type="ChEBI" id="CHEBI:138375"/>
    </reaction>
    <physiologicalReaction direction="left-to-right" evidence="29">
        <dbReference type="Rhea" id="RHEA:54861"/>
    </physiologicalReaction>
</comment>
<dbReference type="InterPro" id="IPR002257">
    <property type="entry name" value="Flavin_mOase_5"/>
</dbReference>
<dbReference type="OrthoDB" id="66881at2759"/>
<evidence type="ECO:0000256" key="31">
    <source>
        <dbReference type="ARBA" id="ARBA00049443"/>
    </source>
</evidence>
<evidence type="ECO:0000256" key="15">
    <source>
        <dbReference type="ARBA" id="ARBA00023033"/>
    </source>
</evidence>
<dbReference type="EMBL" id="AMQN01000468">
    <property type="status" value="NOT_ANNOTATED_CDS"/>
    <property type="molecule type" value="Genomic_DNA"/>
</dbReference>
<keyword evidence="11" id="KW-0492">Microsome</keyword>
<evidence type="ECO:0000256" key="33">
    <source>
        <dbReference type="PIRNR" id="PIRNR000332"/>
    </source>
</evidence>
<dbReference type="Pfam" id="PF00743">
    <property type="entry name" value="FMO-like"/>
    <property type="match status" value="1"/>
</dbReference>
<comment type="cofactor">
    <cofactor evidence="1 33 34">
        <name>FAD</name>
        <dbReference type="ChEBI" id="CHEBI:57692"/>
    </cofactor>
</comment>
<organism evidence="35 36">
    <name type="scientific">Capitella teleta</name>
    <name type="common">Polychaete worm</name>
    <dbReference type="NCBI Taxonomy" id="283909"/>
    <lineage>
        <taxon>Eukaryota</taxon>
        <taxon>Metazoa</taxon>
        <taxon>Spiralia</taxon>
        <taxon>Lophotrochozoa</taxon>
        <taxon>Annelida</taxon>
        <taxon>Polychaeta</taxon>
        <taxon>Sedentaria</taxon>
        <taxon>Scolecida</taxon>
        <taxon>Capitellidae</taxon>
        <taxon>Capitella</taxon>
    </lineage>
</organism>
<dbReference type="GO" id="GO:0004499">
    <property type="term" value="F:N,N-dimethylaniline monooxygenase activity"/>
    <property type="evidence" value="ECO:0007669"/>
    <property type="project" value="UniProtKB-UniRule"/>
</dbReference>
<evidence type="ECO:0000256" key="16">
    <source>
        <dbReference type="ARBA" id="ARBA00023098"/>
    </source>
</evidence>
<evidence type="ECO:0000256" key="3">
    <source>
        <dbReference type="ARBA" id="ARBA00004524"/>
    </source>
</evidence>
<dbReference type="AlphaFoldDB" id="X1ZCN3"/>
<keyword evidence="8" id="KW-0812">Transmembrane</keyword>
<evidence type="ECO:0000313" key="35">
    <source>
        <dbReference type="EnsemblMetazoa" id="CapteP172206"/>
    </source>
</evidence>
<evidence type="ECO:0000256" key="7">
    <source>
        <dbReference type="ARBA" id="ARBA00022630"/>
    </source>
</evidence>
<dbReference type="EC" id="1.-.-.-" evidence="34"/>
<evidence type="ECO:0000256" key="29">
    <source>
        <dbReference type="ARBA" id="ARBA00048989"/>
    </source>
</evidence>
<evidence type="ECO:0000256" key="34">
    <source>
        <dbReference type="RuleBase" id="RU361177"/>
    </source>
</evidence>
<keyword evidence="15 33" id="KW-0503">Monooxygenase</keyword>
<evidence type="ECO:0000256" key="26">
    <source>
        <dbReference type="ARBA" id="ARBA00048041"/>
    </source>
</evidence>
<evidence type="ECO:0000256" key="2">
    <source>
        <dbReference type="ARBA" id="ARBA00004389"/>
    </source>
</evidence>
<keyword evidence="9 33" id="KW-0256">Endoplasmic reticulum</keyword>
<evidence type="ECO:0000256" key="23">
    <source>
        <dbReference type="ARBA" id="ARBA00047855"/>
    </source>
</evidence>
<evidence type="ECO:0000256" key="22">
    <source>
        <dbReference type="ARBA" id="ARBA00047574"/>
    </source>
</evidence>
<comment type="catalytic activity">
    <reaction evidence="26">
        <text>hypotaurine + NADPH + O2 + H(+) = taurine + NADP(+) + H2O</text>
        <dbReference type="Rhea" id="RHEA:69819"/>
        <dbReference type="ChEBI" id="CHEBI:15377"/>
        <dbReference type="ChEBI" id="CHEBI:15378"/>
        <dbReference type="ChEBI" id="CHEBI:15379"/>
        <dbReference type="ChEBI" id="CHEBI:57783"/>
        <dbReference type="ChEBI" id="CHEBI:57853"/>
        <dbReference type="ChEBI" id="CHEBI:58349"/>
        <dbReference type="ChEBI" id="CHEBI:507393"/>
        <dbReference type="EC" id="1.14.13.8"/>
    </reaction>
    <physiologicalReaction direction="left-to-right" evidence="26">
        <dbReference type="Rhea" id="RHEA:69820"/>
    </physiologicalReaction>
</comment>
<evidence type="ECO:0000256" key="14">
    <source>
        <dbReference type="ARBA" id="ARBA00023002"/>
    </source>
</evidence>
<evidence type="ECO:0000256" key="12">
    <source>
        <dbReference type="ARBA" id="ARBA00022857"/>
    </source>
</evidence>
<comment type="catalytic activity">
    <reaction evidence="24">
        <text>NADPH + O2 + H(+) = H2O2 + NADP(+)</text>
        <dbReference type="Rhea" id="RHEA:11260"/>
        <dbReference type="ChEBI" id="CHEBI:15378"/>
        <dbReference type="ChEBI" id="CHEBI:15379"/>
        <dbReference type="ChEBI" id="CHEBI:16240"/>
        <dbReference type="ChEBI" id="CHEBI:57783"/>
        <dbReference type="ChEBI" id="CHEBI:58349"/>
        <dbReference type="EC" id="1.6.3.1"/>
    </reaction>
    <physiologicalReaction direction="left-to-right" evidence="24">
        <dbReference type="Rhea" id="RHEA:11261"/>
    </physiologicalReaction>
</comment>
<evidence type="ECO:0000256" key="24">
    <source>
        <dbReference type="ARBA" id="ARBA00047864"/>
    </source>
</evidence>
<dbReference type="GO" id="GO:0016174">
    <property type="term" value="F:NAD(P)H oxidase H2O2-forming activity"/>
    <property type="evidence" value="ECO:0007669"/>
    <property type="project" value="UniProtKB-EC"/>
</dbReference>
<evidence type="ECO:0000256" key="17">
    <source>
        <dbReference type="ARBA" id="ARBA00023136"/>
    </source>
</evidence>
<comment type="catalytic activity">
    <reaction evidence="27">
        <text>trimethylamine + NADPH + O2 = trimethylamine N-oxide + NADP(+) + H2O</text>
        <dbReference type="Rhea" id="RHEA:31979"/>
        <dbReference type="ChEBI" id="CHEBI:15377"/>
        <dbReference type="ChEBI" id="CHEBI:15379"/>
        <dbReference type="ChEBI" id="CHEBI:15724"/>
        <dbReference type="ChEBI" id="CHEBI:57783"/>
        <dbReference type="ChEBI" id="CHEBI:58349"/>
        <dbReference type="ChEBI" id="CHEBI:58389"/>
        <dbReference type="EC" id="1.14.13.148"/>
    </reaction>
    <physiologicalReaction direction="left-to-right" evidence="27">
        <dbReference type="Rhea" id="RHEA:31980"/>
    </physiologicalReaction>
</comment>
<evidence type="ECO:0000313" key="36">
    <source>
        <dbReference type="Proteomes" id="UP000014760"/>
    </source>
</evidence>
<dbReference type="GO" id="GO:0006629">
    <property type="term" value="P:lipid metabolic process"/>
    <property type="evidence" value="ECO:0007669"/>
    <property type="project" value="UniProtKB-KW"/>
</dbReference>
<comment type="function">
    <text evidence="19">Broad spectrum monooxygenase that catalyzes the oxygenation of a wide variety of nitrogen- and sulfur-containing compounds including xenobiotics. Catalyzes the S-oxygenation of hypotaurine to produce taurine, an organic osmolyte involved in cell volume regulation as well as a variety of cytoprotective and developmental processes. In vitro, catalyzes the N-oxygenation of trimethylamine (TMA) to produce trimethylamine N-oxide (TMAO) and could therefore participate to the detoxification of this compound that is generated by the action of gut microbiota from dietary precursors such as choline, choline containing compounds, betaine or L-carnitine.</text>
</comment>
<reference evidence="35" key="3">
    <citation type="submission" date="2015-06" db="UniProtKB">
        <authorList>
            <consortium name="EnsemblMetazoa"/>
        </authorList>
    </citation>
    <scope>IDENTIFICATION</scope>
</reference>
<evidence type="ECO:0000256" key="4">
    <source>
        <dbReference type="ARBA" id="ARBA00009183"/>
    </source>
</evidence>
<proteinExistence type="inferred from homology"/>
<name>X1ZCN3_CAPTE</name>
<dbReference type="PIRSF" id="PIRSF000332">
    <property type="entry name" value="FMO"/>
    <property type="match status" value="1"/>
</dbReference>
<comment type="catalytic activity">
    <reaction evidence="32">
        <text>octan-3-one + NADPH + O2 + H(+) = pentyl propanoate + NADP(+) + H2O</text>
        <dbReference type="Rhea" id="RHEA:54840"/>
        <dbReference type="ChEBI" id="CHEBI:15377"/>
        <dbReference type="ChEBI" id="CHEBI:15378"/>
        <dbReference type="ChEBI" id="CHEBI:15379"/>
        <dbReference type="ChEBI" id="CHEBI:57783"/>
        <dbReference type="ChEBI" id="CHEBI:58349"/>
        <dbReference type="ChEBI" id="CHEBI:80946"/>
        <dbReference type="ChEBI" id="CHEBI:87373"/>
    </reaction>
    <physiologicalReaction direction="left-to-right" evidence="32">
        <dbReference type="Rhea" id="RHEA:54841"/>
    </physiologicalReaction>
</comment>
<evidence type="ECO:0000256" key="25">
    <source>
        <dbReference type="ARBA" id="ARBA00047977"/>
    </source>
</evidence>
<evidence type="ECO:0000256" key="5">
    <source>
        <dbReference type="ARBA" id="ARBA00022481"/>
    </source>
</evidence>
<dbReference type="GO" id="GO:0047822">
    <property type="term" value="F:hypotaurine monooxygenase activity"/>
    <property type="evidence" value="ECO:0007669"/>
    <property type="project" value="RHEA"/>
</dbReference>
<sequence>MVEELKSKRVLVIGAGASGMVAVKSCLDEGLQPVCLERSNHIGGMWKYSDKVEEGQASVMKSTVINTSKEMMCYSDFPIPAEYANFMHNTQLYKYFELYAENFKLKDYVKFNTEVTELRQADDFDKTGRWAVDYKDKTSGEETKGEVYDAVLVCTGHHAEKKMPNFPGEDVFKGKIVHTHDYRSHIGYEDKRVVVVGIGNSGLDVAVELSKIAKKVYLSTRSGSWVMNRVGPGGKPIDMVGQRRHLWALTHLVPGWVTDAVVENNLNNRFDHYDYGLAPKHGWSSHHPAVNDELPNRLACGAVVVKSNVKQLHETSVEFDDGTKEEDIDAVIYATGFTFGFPFIKHPDLEVKDNQLPLYKYCFPPNMQHPTLALIGFFQPLGAINPISELQCRWATRVFQGLSKLPSKELMLNEIREKKENMAKKFYKSTRHTIQVEYVPFMDEVAEALGCKPDIGQLWLSDPKLAYEVTFGPVTPYHYRLHGPGAWSGARNAIMTTWERAATPNKTRPVPSRRDNNLFMMAVKIILVALLIKWLIDYLI</sequence>
<comment type="function">
    <text evidence="18">Acts as a Baeyer-Villiger monooxygenase on a broad range of substrates. Catalyzes the insertion of an oxygen atom into a carbon-carbon bond adjacent to a carbonyl, which converts ketones to esters. Active on diverse carbonyl compounds, whereas soft nucleophiles are mostly non- or poorly reactive. In contrast with other forms of FMO it is non- or poorly active on 'classical' substrates such as drugs, pesticides, and dietary components containing soft nucleophilic heteroatoms. Able to oxidize drug molecules bearing a carbonyl group on an aliphatic chain, such as nabumetone and pentoxifylline. Also, in the absence of substrates, shows slow but yet significant NADPH oxidase activity. Acts as a positive modulator of cholesterol biosynthesis as well as glucose homeostasis, promoting metabolic aging via pleiotropic effects.</text>
</comment>
<comment type="similarity">
    <text evidence="4 33 34">Belongs to the FMO family.</text>
</comment>
<evidence type="ECO:0000256" key="21">
    <source>
        <dbReference type="ARBA" id="ARBA00047426"/>
    </source>
</evidence>